<protein>
    <submittedName>
        <fullName evidence="5">Uncharacterized protein C6orf118 homolog</fullName>
    </submittedName>
</protein>
<organism evidence="4 5">
    <name type="scientific">Notechis scutatus</name>
    <name type="common">mainland tiger snake</name>
    <dbReference type="NCBI Taxonomy" id="8663"/>
    <lineage>
        <taxon>Eukaryota</taxon>
        <taxon>Metazoa</taxon>
        <taxon>Chordata</taxon>
        <taxon>Craniata</taxon>
        <taxon>Vertebrata</taxon>
        <taxon>Euteleostomi</taxon>
        <taxon>Lepidosauria</taxon>
        <taxon>Squamata</taxon>
        <taxon>Bifurcata</taxon>
        <taxon>Unidentata</taxon>
        <taxon>Episquamata</taxon>
        <taxon>Toxicofera</taxon>
        <taxon>Serpentes</taxon>
        <taxon>Colubroidea</taxon>
        <taxon>Elapidae</taxon>
        <taxon>Hydrophiinae</taxon>
        <taxon>Notechis</taxon>
    </lineage>
</organism>
<evidence type="ECO:0000313" key="5">
    <source>
        <dbReference type="RefSeq" id="XP_026530993.1"/>
    </source>
</evidence>
<keyword evidence="1 2" id="KW-0175">Coiled coil</keyword>
<evidence type="ECO:0000256" key="1">
    <source>
        <dbReference type="ARBA" id="ARBA00023054"/>
    </source>
</evidence>
<sequence>MAERKQKYHLSELLDNVEKAHKSEIRVYVSGHLNHNKLFKPTKPAKYNYWKSAKKATLLSAKKDALGGSQEMLEKFSSNKAVPPVPVRAKSASPLGYRSPVHLARFRAPVSVSLNTAAFKLQKKEAPEKPEDEASTFQKQLIREELDIPEMKLLKFRRLKNSRLCVTKEFEDEYRFLPSYLAGVTKKDQYNKFMQVQKEYIAKQDLLENDFIGSKSTERHEKKLAQALRNICDCRRPHFYRLQAIGQVFEDICNSSLIFGDILKEVKNEYELYMVILLDSLPAMQYGTLQEQVKGMKKRMVMTHEVEESRQTIQDLVQKSKLALARNEELRNKLEIELWMSQTNKRAAEKEEDDKVQVEATSMAQAELLTSLRCQIIMKWEEIQAIEKEIKNTMTFSGIINIKQKTVKELEAEASKLEASNKFLKLQIREAEYNIRAALRRQKFNKTYQGHLWELVKDFLQPPGEDILRSTFGLFSQTSLHL</sequence>
<feature type="coiled-coil region" evidence="2">
    <location>
        <begin position="400"/>
        <end position="441"/>
    </location>
</feature>
<reference evidence="5" key="1">
    <citation type="submission" date="2025-08" db="UniProtKB">
        <authorList>
            <consortium name="RefSeq"/>
        </authorList>
    </citation>
    <scope>IDENTIFICATION</scope>
</reference>
<dbReference type="AlphaFoldDB" id="A0A6J1UR69"/>
<dbReference type="RefSeq" id="XP_026530993.1">
    <property type="nucleotide sequence ID" value="XM_026675208.1"/>
</dbReference>
<name>A0A6J1UR69_9SAUR</name>
<accession>A0A6J1UR69</accession>
<dbReference type="Pfam" id="PF15739">
    <property type="entry name" value="TSNAXIP1_N"/>
    <property type="match status" value="1"/>
</dbReference>
<dbReference type="CTD" id="102568591"/>
<keyword evidence="4" id="KW-1185">Reference proteome</keyword>
<proteinExistence type="predicted"/>
<evidence type="ECO:0000256" key="2">
    <source>
        <dbReference type="SAM" id="Coils"/>
    </source>
</evidence>
<dbReference type="InterPro" id="IPR032755">
    <property type="entry name" value="TSNAXIP1_N"/>
</dbReference>
<evidence type="ECO:0000313" key="4">
    <source>
        <dbReference type="Proteomes" id="UP000504612"/>
    </source>
</evidence>
<dbReference type="GeneID" id="113417028"/>
<evidence type="ECO:0000259" key="3">
    <source>
        <dbReference type="Pfam" id="PF15739"/>
    </source>
</evidence>
<gene>
    <name evidence="5" type="primary">CUNH6orf118</name>
</gene>
<feature type="domain" description="Translin-associated factor X-interacting protein 1 N-terminal" evidence="3">
    <location>
        <begin position="221"/>
        <end position="331"/>
    </location>
</feature>
<dbReference type="KEGG" id="nss:113417028"/>
<dbReference type="Proteomes" id="UP000504612">
    <property type="component" value="Unplaced"/>
</dbReference>
<dbReference type="PANTHER" id="PTHR34916:SF1">
    <property type="entry name" value="GI:13385330"/>
    <property type="match status" value="1"/>
</dbReference>
<dbReference type="PANTHER" id="PTHR34916">
    <property type="entry name" value="GI:13385330"/>
    <property type="match status" value="1"/>
</dbReference>